<dbReference type="RefSeq" id="WP_160825031.1">
    <property type="nucleotide sequence ID" value="NZ_JBHSXE010000001.1"/>
</dbReference>
<organism evidence="3 4">
    <name type="scientific">Actinomadura yumaensis</name>
    <dbReference type="NCBI Taxonomy" id="111807"/>
    <lineage>
        <taxon>Bacteria</taxon>
        <taxon>Bacillati</taxon>
        <taxon>Actinomycetota</taxon>
        <taxon>Actinomycetes</taxon>
        <taxon>Streptosporangiales</taxon>
        <taxon>Thermomonosporaceae</taxon>
        <taxon>Actinomadura</taxon>
    </lineage>
</organism>
<feature type="region of interest" description="Disordered" evidence="1">
    <location>
        <begin position="1"/>
        <end position="20"/>
    </location>
</feature>
<reference evidence="4" key="1">
    <citation type="journal article" date="2019" name="Int. J. Syst. Evol. Microbiol.">
        <title>The Global Catalogue of Microorganisms (GCM) 10K type strain sequencing project: providing services to taxonomists for standard genome sequencing and annotation.</title>
        <authorList>
            <consortium name="The Broad Institute Genomics Platform"/>
            <consortium name="The Broad Institute Genome Sequencing Center for Infectious Disease"/>
            <person name="Wu L."/>
            <person name="Ma J."/>
        </authorList>
    </citation>
    <scope>NUCLEOTIDE SEQUENCE [LARGE SCALE GENOMIC DNA]</scope>
    <source>
        <strain evidence="4">JCM 3369</strain>
    </source>
</reference>
<gene>
    <name evidence="3" type="ORF">ACFQKB_20470</name>
</gene>
<dbReference type="InterPro" id="IPR007278">
    <property type="entry name" value="DUF397"/>
</dbReference>
<accession>A0ABW2CK10</accession>
<evidence type="ECO:0000256" key="1">
    <source>
        <dbReference type="SAM" id="MobiDB-lite"/>
    </source>
</evidence>
<sequence length="69" mass="7439">MARDHTSWRKSRPSEPNGHCVEVARAADGVGVRDSKGPGPSSPSPAKRGRTCWEHSGRHPDPALAWARA</sequence>
<evidence type="ECO:0000313" key="4">
    <source>
        <dbReference type="Proteomes" id="UP001596380"/>
    </source>
</evidence>
<dbReference type="EMBL" id="JBHSXS010000011">
    <property type="protein sequence ID" value="MFC6882139.1"/>
    <property type="molecule type" value="Genomic_DNA"/>
</dbReference>
<proteinExistence type="predicted"/>
<protein>
    <submittedName>
        <fullName evidence="3">DUF397 domain-containing protein</fullName>
    </submittedName>
</protein>
<name>A0ABW2CK10_9ACTN</name>
<dbReference type="Proteomes" id="UP001596380">
    <property type="component" value="Unassembled WGS sequence"/>
</dbReference>
<evidence type="ECO:0000259" key="2">
    <source>
        <dbReference type="Pfam" id="PF04149"/>
    </source>
</evidence>
<feature type="domain" description="DUF397" evidence="2">
    <location>
        <begin position="7"/>
        <end position="39"/>
    </location>
</feature>
<feature type="region of interest" description="Disordered" evidence="1">
    <location>
        <begin position="27"/>
        <end position="69"/>
    </location>
</feature>
<comment type="caution">
    <text evidence="3">The sequence shown here is derived from an EMBL/GenBank/DDBJ whole genome shotgun (WGS) entry which is preliminary data.</text>
</comment>
<evidence type="ECO:0000313" key="3">
    <source>
        <dbReference type="EMBL" id="MFC6882139.1"/>
    </source>
</evidence>
<feature type="compositionally biased region" description="Basic and acidic residues" evidence="1">
    <location>
        <begin position="51"/>
        <end position="61"/>
    </location>
</feature>
<keyword evidence="4" id="KW-1185">Reference proteome</keyword>
<dbReference type="Pfam" id="PF04149">
    <property type="entry name" value="DUF397"/>
    <property type="match status" value="1"/>
</dbReference>